<dbReference type="GO" id="GO:0005739">
    <property type="term" value="C:mitochondrion"/>
    <property type="evidence" value="ECO:0007669"/>
    <property type="project" value="TreeGrafter"/>
</dbReference>
<dbReference type="PANTHER" id="PTHR11136:SF5">
    <property type="entry name" value="FOLYLPOLYGLUTAMATE SYNTHASE, MITOCHONDRIAL"/>
    <property type="match status" value="1"/>
</dbReference>
<accession>A0A1S8X5V3</accession>
<evidence type="ECO:0000256" key="2">
    <source>
        <dbReference type="ARBA" id="ARBA00022598"/>
    </source>
</evidence>
<evidence type="ECO:0000256" key="3">
    <source>
        <dbReference type="ARBA" id="ARBA00022741"/>
    </source>
</evidence>
<evidence type="ECO:0000256" key="4">
    <source>
        <dbReference type="ARBA" id="ARBA00022840"/>
    </source>
</evidence>
<dbReference type="PANTHER" id="PTHR11136">
    <property type="entry name" value="FOLYLPOLYGLUTAMATE SYNTHASE-RELATED"/>
    <property type="match status" value="1"/>
</dbReference>
<dbReference type="GO" id="GO:0005829">
    <property type="term" value="C:cytosol"/>
    <property type="evidence" value="ECO:0007669"/>
    <property type="project" value="TreeGrafter"/>
</dbReference>
<feature type="region of interest" description="Disordered" evidence="5">
    <location>
        <begin position="1"/>
        <end position="27"/>
    </location>
</feature>
<protein>
    <recommendedName>
        <fullName evidence="6">Mur ligase central domain-containing protein</fullName>
    </recommendedName>
</protein>
<feature type="domain" description="Mur ligase central" evidence="6">
    <location>
        <begin position="103"/>
        <end position="169"/>
    </location>
</feature>
<evidence type="ECO:0000256" key="5">
    <source>
        <dbReference type="SAM" id="MobiDB-lite"/>
    </source>
</evidence>
<sequence>MLRYHSTPRSSCPRTPEAPDSHEGANIRKPSPALISLNPINVEADQNSPHLVNVEERIRIGGRPVSKEQFAQLFWDVHESVKQVASTEELKPPSYLQYIILMACKAFVEEKVDAAVVEVGLGGRYDHTNFFSNPCVTVVTSLSLEHTEVLGNTIEEIAGKKAGIFKHGCPAIVSDDQTDGAINVFLSEASKIGNRLKLLSKGYMFGPSGFA</sequence>
<keyword evidence="3" id="KW-0547">Nucleotide-binding</keyword>
<reference evidence="7 8" key="1">
    <citation type="submission" date="2015-03" db="EMBL/GenBank/DDBJ databases">
        <title>Draft genome of the nematode, Opisthorchis viverrini.</title>
        <authorList>
            <person name="Mitreva M."/>
        </authorList>
    </citation>
    <scope>NUCLEOTIDE SEQUENCE [LARGE SCALE GENOMIC DNA]</scope>
    <source>
        <strain evidence="7">Khon Kaen</strain>
    </source>
</reference>
<dbReference type="Proteomes" id="UP000243686">
    <property type="component" value="Unassembled WGS sequence"/>
</dbReference>
<organism evidence="7 8">
    <name type="scientific">Opisthorchis viverrini</name>
    <name type="common">Southeast Asian liver fluke</name>
    <dbReference type="NCBI Taxonomy" id="6198"/>
    <lineage>
        <taxon>Eukaryota</taxon>
        <taxon>Metazoa</taxon>
        <taxon>Spiralia</taxon>
        <taxon>Lophotrochozoa</taxon>
        <taxon>Platyhelminthes</taxon>
        <taxon>Trematoda</taxon>
        <taxon>Digenea</taxon>
        <taxon>Opisthorchiida</taxon>
        <taxon>Opisthorchiata</taxon>
        <taxon>Opisthorchiidae</taxon>
        <taxon>Opisthorchis</taxon>
    </lineage>
</organism>
<dbReference type="AlphaFoldDB" id="A0A1S8X5V3"/>
<dbReference type="SUPFAM" id="SSF53623">
    <property type="entry name" value="MurD-like peptide ligases, catalytic domain"/>
    <property type="match status" value="1"/>
</dbReference>
<keyword evidence="4" id="KW-0067">ATP-binding</keyword>
<evidence type="ECO:0000313" key="7">
    <source>
        <dbReference type="EMBL" id="OON22021.1"/>
    </source>
</evidence>
<dbReference type="InterPro" id="IPR036565">
    <property type="entry name" value="Mur-like_cat_sf"/>
</dbReference>
<proteinExistence type="inferred from homology"/>
<evidence type="ECO:0000313" key="8">
    <source>
        <dbReference type="Proteomes" id="UP000243686"/>
    </source>
</evidence>
<evidence type="ECO:0000259" key="6">
    <source>
        <dbReference type="Pfam" id="PF08245"/>
    </source>
</evidence>
<evidence type="ECO:0000256" key="1">
    <source>
        <dbReference type="ARBA" id="ARBA00008276"/>
    </source>
</evidence>
<dbReference type="GO" id="GO:0005524">
    <property type="term" value="F:ATP binding"/>
    <property type="evidence" value="ECO:0007669"/>
    <property type="project" value="UniProtKB-KW"/>
</dbReference>
<comment type="similarity">
    <text evidence="1">Belongs to the folylpolyglutamate synthase family.</text>
</comment>
<dbReference type="InterPro" id="IPR001645">
    <property type="entry name" value="Folylpolyglutamate_synth"/>
</dbReference>
<dbReference type="EMBL" id="KV891914">
    <property type="protein sequence ID" value="OON22021.1"/>
    <property type="molecule type" value="Genomic_DNA"/>
</dbReference>
<keyword evidence="8" id="KW-1185">Reference proteome</keyword>
<dbReference type="Pfam" id="PF08245">
    <property type="entry name" value="Mur_ligase_M"/>
    <property type="match status" value="1"/>
</dbReference>
<dbReference type="InterPro" id="IPR013221">
    <property type="entry name" value="Mur_ligase_cen"/>
</dbReference>
<feature type="compositionally biased region" description="Basic and acidic residues" evidence="5">
    <location>
        <begin position="17"/>
        <end position="26"/>
    </location>
</feature>
<name>A0A1S8X5V3_OPIVI</name>
<keyword evidence="2" id="KW-0436">Ligase</keyword>
<dbReference type="NCBIfam" id="TIGR01499">
    <property type="entry name" value="folC"/>
    <property type="match status" value="1"/>
</dbReference>
<dbReference type="Gene3D" id="3.40.1190.10">
    <property type="entry name" value="Mur-like, catalytic domain"/>
    <property type="match status" value="1"/>
</dbReference>
<dbReference type="GO" id="GO:0004326">
    <property type="term" value="F:tetrahydrofolylpolyglutamate synthase activity"/>
    <property type="evidence" value="ECO:0007669"/>
    <property type="project" value="InterPro"/>
</dbReference>
<gene>
    <name evidence="7" type="ORF">X801_02081</name>
</gene>